<dbReference type="RefSeq" id="WP_105532501.1">
    <property type="nucleotide sequence ID" value="NZ_PUGF01000012.1"/>
</dbReference>
<reference evidence="2 3" key="1">
    <citation type="submission" date="2018-02" db="EMBL/GenBank/DDBJ databases">
        <title>Solimicrobium silvestre gen. nov., sp. nov., isolated from alpine forest soil.</title>
        <authorList>
            <person name="Margesin R."/>
            <person name="Albuquerque L."/>
            <person name="Zhang D.-C."/>
            <person name="Froufe H.J.C."/>
            <person name="Severino R."/>
            <person name="Roxo I."/>
            <person name="Egas C."/>
            <person name="Da Costa M.S."/>
        </authorList>
    </citation>
    <scope>NUCLEOTIDE SEQUENCE [LARGE SCALE GENOMIC DNA]</scope>
    <source>
        <strain evidence="2 3">S20-91</strain>
    </source>
</reference>
<dbReference type="AlphaFoldDB" id="A0A2S9GYA4"/>
<evidence type="ECO:0000256" key="1">
    <source>
        <dbReference type="SAM" id="Phobius"/>
    </source>
</evidence>
<feature type="transmembrane region" description="Helical" evidence="1">
    <location>
        <begin position="6"/>
        <end position="28"/>
    </location>
</feature>
<protein>
    <recommendedName>
        <fullName evidence="4">Bacteriophage Rz lysis protein</fullName>
    </recommendedName>
</protein>
<keyword evidence="1" id="KW-0812">Transmembrane</keyword>
<organism evidence="2 3">
    <name type="scientific">Solimicrobium silvestre</name>
    <dbReference type="NCBI Taxonomy" id="2099400"/>
    <lineage>
        <taxon>Bacteria</taxon>
        <taxon>Pseudomonadati</taxon>
        <taxon>Pseudomonadota</taxon>
        <taxon>Betaproteobacteria</taxon>
        <taxon>Burkholderiales</taxon>
        <taxon>Oxalobacteraceae</taxon>
        <taxon>Solimicrobium</taxon>
    </lineage>
</organism>
<proteinExistence type="predicted"/>
<accession>A0A2S9GYA4</accession>
<evidence type="ECO:0008006" key="4">
    <source>
        <dbReference type="Google" id="ProtNLM"/>
    </source>
</evidence>
<sequence>MLGIYTIYAKIAGVVALVVAILFGLWYLDHRGFVRGEATIQDQWDKAQRQATADTLKIQQANDKKLNESEQKYVDQKNANDALLADTRKSGGLFYTPTVCPVSVPSATKAVASVDPASSPGRNDSGTINLTEFAEEVEQLGHDKDELAIRLNAIAAENK</sequence>
<keyword evidence="1" id="KW-1133">Transmembrane helix</keyword>
<comment type="caution">
    <text evidence="2">The sequence shown here is derived from an EMBL/GenBank/DDBJ whole genome shotgun (WGS) entry which is preliminary data.</text>
</comment>
<keyword evidence="1" id="KW-0472">Membrane</keyword>
<name>A0A2S9GYA4_9BURK</name>
<dbReference type="Proteomes" id="UP000237839">
    <property type="component" value="Unassembled WGS sequence"/>
</dbReference>
<dbReference type="EMBL" id="PUGF01000012">
    <property type="protein sequence ID" value="PRC92691.1"/>
    <property type="molecule type" value="Genomic_DNA"/>
</dbReference>
<keyword evidence="3" id="KW-1185">Reference proteome</keyword>
<evidence type="ECO:0000313" key="2">
    <source>
        <dbReference type="EMBL" id="PRC92691.1"/>
    </source>
</evidence>
<evidence type="ECO:0000313" key="3">
    <source>
        <dbReference type="Proteomes" id="UP000237839"/>
    </source>
</evidence>
<gene>
    <name evidence="2" type="ORF">S2091_2746</name>
</gene>